<reference evidence="6" key="3">
    <citation type="submission" date="2015-06" db="UniProtKB">
        <authorList>
            <consortium name="EnsemblProtists"/>
        </authorList>
    </citation>
    <scope>IDENTIFICATION</scope>
</reference>
<evidence type="ECO:0000313" key="5">
    <source>
        <dbReference type="EMBL" id="EKX35812.1"/>
    </source>
</evidence>
<evidence type="ECO:0000256" key="3">
    <source>
        <dbReference type="SAM" id="MobiDB-lite"/>
    </source>
</evidence>
<dbReference type="GO" id="GO:0034272">
    <property type="term" value="C:phosphatidylinositol 3-kinase complex, class III, type II"/>
    <property type="evidence" value="ECO:0007669"/>
    <property type="project" value="TreeGrafter"/>
</dbReference>
<dbReference type="GO" id="GO:0005768">
    <property type="term" value="C:endosome"/>
    <property type="evidence" value="ECO:0007669"/>
    <property type="project" value="TreeGrafter"/>
</dbReference>
<dbReference type="GeneID" id="17292495"/>
<dbReference type="GO" id="GO:0048015">
    <property type="term" value="P:phosphatidylinositol-mediated signaling"/>
    <property type="evidence" value="ECO:0007669"/>
    <property type="project" value="TreeGrafter"/>
</dbReference>
<feature type="region of interest" description="Disordered" evidence="3">
    <location>
        <begin position="1"/>
        <end position="24"/>
    </location>
</feature>
<dbReference type="GO" id="GO:0000045">
    <property type="term" value="P:autophagosome assembly"/>
    <property type="evidence" value="ECO:0007669"/>
    <property type="project" value="TreeGrafter"/>
</dbReference>
<keyword evidence="1" id="KW-0808">Transferase</keyword>
<dbReference type="InterPro" id="IPR001263">
    <property type="entry name" value="PI3K_accessory_dom"/>
</dbReference>
<evidence type="ECO:0000313" key="7">
    <source>
        <dbReference type="Proteomes" id="UP000011087"/>
    </source>
</evidence>
<dbReference type="PANTHER" id="PTHR10048">
    <property type="entry name" value="PHOSPHATIDYLINOSITOL KINASE"/>
    <property type="match status" value="1"/>
</dbReference>
<dbReference type="SMART" id="SM00145">
    <property type="entry name" value="PI3Ka"/>
    <property type="match status" value="1"/>
</dbReference>
<dbReference type="PROSITE" id="PS51545">
    <property type="entry name" value="PIK_HELICAL"/>
    <property type="match status" value="1"/>
</dbReference>
<dbReference type="Proteomes" id="UP000011087">
    <property type="component" value="Unassembled WGS sequence"/>
</dbReference>
<accession>L1IIA9</accession>
<dbReference type="InterPro" id="IPR016024">
    <property type="entry name" value="ARM-type_fold"/>
</dbReference>
<dbReference type="AlphaFoldDB" id="L1IIA9"/>
<evidence type="ECO:0000313" key="6">
    <source>
        <dbReference type="EnsemblProtists" id="EKX35812"/>
    </source>
</evidence>
<dbReference type="HOGENOM" id="CLU_333026_0_0_1"/>
<reference evidence="7" key="2">
    <citation type="submission" date="2012-11" db="EMBL/GenBank/DDBJ databases">
        <authorList>
            <person name="Kuo A."/>
            <person name="Curtis B.A."/>
            <person name="Tanifuji G."/>
            <person name="Burki F."/>
            <person name="Gruber A."/>
            <person name="Irimia M."/>
            <person name="Maruyama S."/>
            <person name="Arias M.C."/>
            <person name="Ball S.G."/>
            <person name="Gile G.H."/>
            <person name="Hirakawa Y."/>
            <person name="Hopkins J.F."/>
            <person name="Rensing S.A."/>
            <person name="Schmutz J."/>
            <person name="Symeonidi A."/>
            <person name="Elias M."/>
            <person name="Eveleigh R.J."/>
            <person name="Herman E.K."/>
            <person name="Klute M.J."/>
            <person name="Nakayama T."/>
            <person name="Obornik M."/>
            <person name="Reyes-Prieto A."/>
            <person name="Armbrust E.V."/>
            <person name="Aves S.J."/>
            <person name="Beiko R.G."/>
            <person name="Coutinho P."/>
            <person name="Dacks J.B."/>
            <person name="Durnford D.G."/>
            <person name="Fast N.M."/>
            <person name="Green B.R."/>
            <person name="Grisdale C."/>
            <person name="Hempe F."/>
            <person name="Henrissat B."/>
            <person name="Hoppner M.P."/>
            <person name="Ishida K.-I."/>
            <person name="Kim E."/>
            <person name="Koreny L."/>
            <person name="Kroth P.G."/>
            <person name="Liu Y."/>
            <person name="Malik S.-B."/>
            <person name="Maier U.G."/>
            <person name="McRose D."/>
            <person name="Mock T."/>
            <person name="Neilson J.A."/>
            <person name="Onodera N.T."/>
            <person name="Poole A.M."/>
            <person name="Pritham E.J."/>
            <person name="Richards T.A."/>
            <person name="Rocap G."/>
            <person name="Roy S.W."/>
            <person name="Sarai C."/>
            <person name="Schaack S."/>
            <person name="Shirato S."/>
            <person name="Slamovits C.H."/>
            <person name="Spencer D.F."/>
            <person name="Suzuki S."/>
            <person name="Worden A.Z."/>
            <person name="Zauner S."/>
            <person name="Barry K."/>
            <person name="Bell C."/>
            <person name="Bharti A.K."/>
            <person name="Crow J.A."/>
            <person name="Grimwood J."/>
            <person name="Kramer R."/>
            <person name="Lindquist E."/>
            <person name="Lucas S."/>
            <person name="Salamov A."/>
            <person name="McFadden G.I."/>
            <person name="Lane C.E."/>
            <person name="Keeling P.J."/>
            <person name="Gray M.W."/>
            <person name="Grigoriev I.V."/>
            <person name="Archibald J.M."/>
        </authorList>
    </citation>
    <scope>NUCLEOTIDE SEQUENCE</scope>
    <source>
        <strain evidence="7">CCMP2712</strain>
    </source>
</reference>
<dbReference type="Gene3D" id="1.10.1070.11">
    <property type="entry name" value="Phosphatidylinositol 3-/4-kinase, catalytic domain"/>
    <property type="match status" value="1"/>
</dbReference>
<reference evidence="5 7" key="1">
    <citation type="journal article" date="2012" name="Nature">
        <title>Algal genomes reveal evolutionary mosaicism and the fate of nucleomorphs.</title>
        <authorList>
            <consortium name="DOE Joint Genome Institute"/>
            <person name="Curtis B.A."/>
            <person name="Tanifuji G."/>
            <person name="Burki F."/>
            <person name="Gruber A."/>
            <person name="Irimia M."/>
            <person name="Maruyama S."/>
            <person name="Arias M.C."/>
            <person name="Ball S.G."/>
            <person name="Gile G.H."/>
            <person name="Hirakawa Y."/>
            <person name="Hopkins J.F."/>
            <person name="Kuo A."/>
            <person name="Rensing S.A."/>
            <person name="Schmutz J."/>
            <person name="Symeonidi A."/>
            <person name="Elias M."/>
            <person name="Eveleigh R.J."/>
            <person name="Herman E.K."/>
            <person name="Klute M.J."/>
            <person name="Nakayama T."/>
            <person name="Obornik M."/>
            <person name="Reyes-Prieto A."/>
            <person name="Armbrust E.V."/>
            <person name="Aves S.J."/>
            <person name="Beiko R.G."/>
            <person name="Coutinho P."/>
            <person name="Dacks J.B."/>
            <person name="Durnford D.G."/>
            <person name="Fast N.M."/>
            <person name="Green B.R."/>
            <person name="Grisdale C.J."/>
            <person name="Hempel F."/>
            <person name="Henrissat B."/>
            <person name="Hoppner M.P."/>
            <person name="Ishida K."/>
            <person name="Kim E."/>
            <person name="Koreny L."/>
            <person name="Kroth P.G."/>
            <person name="Liu Y."/>
            <person name="Malik S.B."/>
            <person name="Maier U.G."/>
            <person name="McRose D."/>
            <person name="Mock T."/>
            <person name="Neilson J.A."/>
            <person name="Onodera N.T."/>
            <person name="Poole A.M."/>
            <person name="Pritham E.J."/>
            <person name="Richards T.A."/>
            <person name="Rocap G."/>
            <person name="Roy S.W."/>
            <person name="Sarai C."/>
            <person name="Schaack S."/>
            <person name="Shirato S."/>
            <person name="Slamovits C.H."/>
            <person name="Spencer D.F."/>
            <person name="Suzuki S."/>
            <person name="Worden A.Z."/>
            <person name="Zauner S."/>
            <person name="Barry K."/>
            <person name="Bell C."/>
            <person name="Bharti A.K."/>
            <person name="Crow J.A."/>
            <person name="Grimwood J."/>
            <person name="Kramer R."/>
            <person name="Lindquist E."/>
            <person name="Lucas S."/>
            <person name="Salamov A."/>
            <person name="McFadden G.I."/>
            <person name="Lane C.E."/>
            <person name="Keeling P.J."/>
            <person name="Gray M.W."/>
            <person name="Grigoriev I.V."/>
            <person name="Archibald J.M."/>
        </authorList>
    </citation>
    <scope>NUCLEOTIDE SEQUENCE</scope>
    <source>
        <strain evidence="5 7">CCMP2712</strain>
    </source>
</reference>
<dbReference type="SUPFAM" id="SSF56112">
    <property type="entry name" value="Protein kinase-like (PK-like)"/>
    <property type="match status" value="2"/>
</dbReference>
<dbReference type="OrthoDB" id="67688at2759"/>
<protein>
    <submittedName>
        <fullName evidence="5">Phosphatidylinositol 3-kinase VPS34A</fullName>
    </submittedName>
</protein>
<dbReference type="PANTHER" id="PTHR10048:SF7">
    <property type="entry name" value="PHOSPHATIDYLINOSITOL 3-KINASE CATALYTIC SUBUNIT TYPE 3"/>
    <property type="match status" value="1"/>
</dbReference>
<dbReference type="KEGG" id="gtt:GUITHDRAFT_146220"/>
<dbReference type="Gene3D" id="1.25.40.70">
    <property type="entry name" value="Phosphatidylinositol 3-kinase, accessory domain (PIK)"/>
    <property type="match status" value="1"/>
</dbReference>
<dbReference type="Pfam" id="PF00613">
    <property type="entry name" value="PI3Ka"/>
    <property type="match status" value="1"/>
</dbReference>
<gene>
    <name evidence="5" type="primary">VPS34A</name>
    <name evidence="5" type="ORF">GUITHDRAFT_146220</name>
</gene>
<dbReference type="InterPro" id="IPR042236">
    <property type="entry name" value="PI3K_accessory_sf"/>
</dbReference>
<dbReference type="GO" id="GO:0006897">
    <property type="term" value="P:endocytosis"/>
    <property type="evidence" value="ECO:0007669"/>
    <property type="project" value="TreeGrafter"/>
</dbReference>
<dbReference type="InterPro" id="IPR011009">
    <property type="entry name" value="Kinase-like_dom_sf"/>
</dbReference>
<dbReference type="EMBL" id="JH993084">
    <property type="protein sequence ID" value="EKX35812.1"/>
    <property type="molecule type" value="Genomic_DNA"/>
</dbReference>
<name>L1IIA9_GUITC</name>
<sequence length="859" mass="96810">MATLPPPSSPRSHQRPPTHSDYSQAGRIWSSLGFLLDYRPQKGTHSQDGGILDLTAVGLGRFWRNSGEQKDKNLPGYSPHLIYKVNQRVCSLLMEGDEVASVDGEAVSERRGEELCQLLTEKIDKVKIIRRMAGDNWGVTSRNLDVVISVSSSRSQHVRPSLLESSKQDIQVLIKADQEASRVQRAGEGTHSERVHLPEESFERNLKGERRERLTDREKREEEEEEMKIFKGGESAMSVLLSRLGNDLHQSDVAEVALPSWIRPLMLYQPNGMNPLTDGIGHLHRAITTMAESSIREAQLQQQQRELRVQEEAMRGRRIGLESSHEAESDGKAYDSAEDLLRLEAIGTGRVQCKRESDVRKVRRSSMRPATLWHDDCPSLQVLELVDGWVELEVDDALELLGSNYSVVPIRSLAIRSLDKARCEEGRQGRGREGRGQWKATLTELAQVSDAELMCFLMPLTIALRYDVVDLGEQEDGEEKGKEGTEEEEEAVGMLAKFLIRRSLRNSSIAMAFYWHLVVERSCGGNFSRMYRRVHALLSRRLQASQMLFDAGGGGVGGSQSSWKGLKVLEVVRQQEHFVASLSALVAEVRKHGKLSRLQQVERLREAISPEGNLSHLADLAVPVRLPNQSHVVVSGIIADKTTILKSAMMPIKLQRSPSRPADHRLHRPDGHAAQARGVDLNIITYRVTATSHNQGLVEWVEDSYDLQHILDEFADIRLFFQAHDPTNRRVTAEQRAERRNNPFASILASGSPGPDAAAERAKFSEEILDKFKVCCKAYLILRQHARTFLNLLDLSRDLNANQNALSFRSGQELEERFQLHLTPQEAVTYLQEVIHESVGALFPQLVDTVHKWRQFFKQ</sequence>
<evidence type="ECO:0000256" key="1">
    <source>
        <dbReference type="ARBA" id="ARBA00022679"/>
    </source>
</evidence>
<dbReference type="SUPFAM" id="SSF48371">
    <property type="entry name" value="ARM repeat"/>
    <property type="match status" value="1"/>
</dbReference>
<dbReference type="SMART" id="SM00146">
    <property type="entry name" value="PI3Kc"/>
    <property type="match status" value="1"/>
</dbReference>
<keyword evidence="2 5" id="KW-0418">Kinase</keyword>
<dbReference type="RefSeq" id="XP_005822792.1">
    <property type="nucleotide sequence ID" value="XM_005822735.1"/>
</dbReference>
<dbReference type="InterPro" id="IPR000403">
    <property type="entry name" value="PI3/4_kinase_cat_dom"/>
</dbReference>
<dbReference type="PaxDb" id="55529-EKX35812"/>
<dbReference type="GO" id="GO:0016303">
    <property type="term" value="F:1-phosphatidylinositol-3-kinase activity"/>
    <property type="evidence" value="ECO:0007669"/>
    <property type="project" value="TreeGrafter"/>
</dbReference>
<dbReference type="GO" id="GO:0000407">
    <property type="term" value="C:phagophore assembly site"/>
    <property type="evidence" value="ECO:0007669"/>
    <property type="project" value="TreeGrafter"/>
</dbReference>
<proteinExistence type="predicted"/>
<evidence type="ECO:0000259" key="4">
    <source>
        <dbReference type="PROSITE" id="PS51545"/>
    </source>
</evidence>
<dbReference type="InterPro" id="IPR036940">
    <property type="entry name" value="PI3/4_kinase_cat_sf"/>
</dbReference>
<dbReference type="GO" id="GO:0005777">
    <property type="term" value="C:peroxisome"/>
    <property type="evidence" value="ECO:0007669"/>
    <property type="project" value="TreeGrafter"/>
</dbReference>
<dbReference type="Gene3D" id="3.30.1010.10">
    <property type="entry name" value="Phosphatidylinositol 3-kinase Catalytic Subunit, Chain A, domain 4"/>
    <property type="match status" value="1"/>
</dbReference>
<dbReference type="InterPro" id="IPR015433">
    <property type="entry name" value="PI3/4_kinase"/>
</dbReference>
<dbReference type="eggNOG" id="KOG0906">
    <property type="taxonomic scope" value="Eukaryota"/>
</dbReference>
<feature type="domain" description="PIK helical" evidence="4">
    <location>
        <begin position="317"/>
        <end position="544"/>
    </location>
</feature>
<dbReference type="GO" id="GO:0034271">
    <property type="term" value="C:phosphatidylinositol 3-kinase complex, class III, type I"/>
    <property type="evidence" value="ECO:0007669"/>
    <property type="project" value="TreeGrafter"/>
</dbReference>
<keyword evidence="7" id="KW-1185">Reference proteome</keyword>
<dbReference type="STRING" id="905079.L1IIA9"/>
<organism evidence="5">
    <name type="scientific">Guillardia theta (strain CCMP2712)</name>
    <name type="common">Cryptophyte</name>
    <dbReference type="NCBI Taxonomy" id="905079"/>
    <lineage>
        <taxon>Eukaryota</taxon>
        <taxon>Cryptophyceae</taxon>
        <taxon>Pyrenomonadales</taxon>
        <taxon>Geminigeraceae</taxon>
        <taxon>Guillardia</taxon>
    </lineage>
</organism>
<dbReference type="EnsemblProtists" id="EKX35812">
    <property type="protein sequence ID" value="EKX35812"/>
    <property type="gene ID" value="GUITHDRAFT_146220"/>
</dbReference>
<evidence type="ECO:0000256" key="2">
    <source>
        <dbReference type="ARBA" id="ARBA00022777"/>
    </source>
</evidence>